<feature type="non-terminal residue" evidence="3">
    <location>
        <position position="145"/>
    </location>
</feature>
<dbReference type="SUPFAM" id="SSF51735">
    <property type="entry name" value="NAD(P)-binding Rossmann-fold domains"/>
    <property type="match status" value="1"/>
</dbReference>
<keyword evidence="2" id="KW-0560">Oxidoreductase</keyword>
<name>A0A0F4IUB9_9ACTN</name>
<accession>A0A0F4IUB9</accession>
<comment type="caution">
    <text evidence="3">The sequence shown here is derived from an EMBL/GenBank/DDBJ whole genome shotgun (WGS) entry which is preliminary data.</text>
</comment>
<proteinExistence type="inferred from homology"/>
<dbReference type="GO" id="GO:0016491">
    <property type="term" value="F:oxidoreductase activity"/>
    <property type="evidence" value="ECO:0007669"/>
    <property type="project" value="UniProtKB-KW"/>
</dbReference>
<dbReference type="InterPro" id="IPR002347">
    <property type="entry name" value="SDR_fam"/>
</dbReference>
<keyword evidence="4" id="KW-1185">Reference proteome</keyword>
<evidence type="ECO:0000256" key="1">
    <source>
        <dbReference type="ARBA" id="ARBA00006484"/>
    </source>
</evidence>
<gene>
    <name evidence="3" type="ORF">VR44_32095</name>
</gene>
<dbReference type="Pfam" id="PF00106">
    <property type="entry name" value="adh_short"/>
    <property type="match status" value="1"/>
</dbReference>
<comment type="similarity">
    <text evidence="1">Belongs to the short-chain dehydrogenases/reductases (SDR) family.</text>
</comment>
<dbReference type="PANTHER" id="PTHR43669">
    <property type="entry name" value="5-KETO-D-GLUCONATE 5-REDUCTASE"/>
    <property type="match status" value="1"/>
</dbReference>
<dbReference type="EMBL" id="JZWV01001050">
    <property type="protein sequence ID" value="KJY25602.1"/>
    <property type="molecule type" value="Genomic_DNA"/>
</dbReference>
<evidence type="ECO:0000313" key="3">
    <source>
        <dbReference type="EMBL" id="KJY25602.1"/>
    </source>
</evidence>
<protein>
    <recommendedName>
        <fullName evidence="5">SDR family NAD(P)-dependent oxidoreductase</fullName>
    </recommendedName>
</protein>
<evidence type="ECO:0000256" key="2">
    <source>
        <dbReference type="ARBA" id="ARBA00023002"/>
    </source>
</evidence>
<dbReference type="InterPro" id="IPR036291">
    <property type="entry name" value="NAD(P)-bd_dom_sf"/>
</dbReference>
<dbReference type="Gene3D" id="3.40.50.720">
    <property type="entry name" value="NAD(P)-binding Rossmann-like Domain"/>
    <property type="match status" value="1"/>
</dbReference>
<evidence type="ECO:0000313" key="4">
    <source>
        <dbReference type="Proteomes" id="UP000033551"/>
    </source>
</evidence>
<evidence type="ECO:0008006" key="5">
    <source>
        <dbReference type="Google" id="ProtNLM"/>
    </source>
</evidence>
<reference evidence="3 4" key="1">
    <citation type="submission" date="2015-02" db="EMBL/GenBank/DDBJ databases">
        <authorList>
            <person name="Ju K.-S."/>
            <person name="Doroghazi J.R."/>
            <person name="Metcalf W."/>
        </authorList>
    </citation>
    <scope>NUCLEOTIDE SEQUENCE [LARGE SCALE GENOMIC DNA]</scope>
    <source>
        <strain evidence="3 4">NRRL ISP-5550</strain>
    </source>
</reference>
<dbReference type="AlphaFoldDB" id="A0A0F4IUB9"/>
<dbReference type="PANTHER" id="PTHR43669:SF3">
    <property type="entry name" value="ALCOHOL DEHYDROGENASE, PUTATIVE (AFU_ORTHOLOGUE AFUA_3G03445)-RELATED"/>
    <property type="match status" value="1"/>
</dbReference>
<organism evidence="3 4">
    <name type="scientific">Streptomyces katrae</name>
    <dbReference type="NCBI Taxonomy" id="68223"/>
    <lineage>
        <taxon>Bacteria</taxon>
        <taxon>Bacillati</taxon>
        <taxon>Actinomycetota</taxon>
        <taxon>Actinomycetes</taxon>
        <taxon>Kitasatosporales</taxon>
        <taxon>Streptomycetaceae</taxon>
        <taxon>Streptomyces</taxon>
    </lineage>
</organism>
<dbReference type="PATRIC" id="fig|68223.7.peg.3137"/>
<dbReference type="Proteomes" id="UP000033551">
    <property type="component" value="Unassembled WGS sequence"/>
</dbReference>
<sequence length="145" mass="14713">MLAQAAESVSGPAAVRAGVAYEWATPPPSWLAVAGGPRGAWSTGRVRGAARVVRAGLEAVMAEVGSYARIAVVTGAARGVGAAVARRLARRGMRLALLGRELDSLRQVAAGLPTEAHCFEVDVTDEAALQGAARSVGTRLGPASV</sequence>